<dbReference type="RefSeq" id="NP_001159075.1">
    <property type="nucleotide sequence ID" value="NM_001165603.1"/>
</dbReference>
<dbReference type="AlphaFoldDB" id="B6U873"/>
<dbReference type="GeneID" id="100304123"/>
<evidence type="ECO:0000313" key="2">
    <source>
        <dbReference type="EMBL" id="ACG45556.1"/>
    </source>
</evidence>
<proteinExistence type="evidence at transcript level"/>
<dbReference type="EMBL" id="EU973438">
    <property type="protein sequence ID" value="ACG45556.1"/>
    <property type="molecule type" value="mRNA"/>
</dbReference>
<name>B6U873_MAIZE</name>
<accession>B6U873</accession>
<dbReference type="OrthoDB" id="1893698at2759"/>
<reference evidence="2" key="1">
    <citation type="journal article" date="2009" name="Plant Mol. Biol.">
        <title>Insights into corn genes derived from large-scale cDNA sequencing.</title>
        <authorList>
            <person name="Alexandrov N.N."/>
            <person name="Brover V.V."/>
            <person name="Freidin S."/>
            <person name="Troukhan M.E."/>
            <person name="Tatarinova T.V."/>
            <person name="Zhang H."/>
            <person name="Swaller T.J."/>
            <person name="Lu Y.P."/>
            <person name="Bouck J."/>
            <person name="Flavell R.B."/>
            <person name="Feldmann K.A."/>
        </authorList>
    </citation>
    <scope>NUCLEOTIDE SEQUENCE</scope>
</reference>
<feature type="compositionally biased region" description="Basic and acidic residues" evidence="1">
    <location>
        <begin position="34"/>
        <end position="58"/>
    </location>
</feature>
<feature type="region of interest" description="Disordered" evidence="1">
    <location>
        <begin position="30"/>
        <end position="70"/>
    </location>
</feature>
<organism evidence="2">
    <name type="scientific">Zea mays</name>
    <name type="common">Maize</name>
    <dbReference type="NCBI Taxonomy" id="4577"/>
    <lineage>
        <taxon>Eukaryota</taxon>
        <taxon>Viridiplantae</taxon>
        <taxon>Streptophyta</taxon>
        <taxon>Embryophyta</taxon>
        <taxon>Tracheophyta</taxon>
        <taxon>Spermatophyta</taxon>
        <taxon>Magnoliopsida</taxon>
        <taxon>Liliopsida</taxon>
        <taxon>Poales</taxon>
        <taxon>Poaceae</taxon>
        <taxon>PACMAD clade</taxon>
        <taxon>Panicoideae</taxon>
        <taxon>Andropogonodae</taxon>
        <taxon>Andropogoneae</taxon>
        <taxon>Tripsacinae</taxon>
        <taxon>Zea</taxon>
    </lineage>
</organism>
<evidence type="ECO:0000256" key="1">
    <source>
        <dbReference type="SAM" id="MobiDB-lite"/>
    </source>
</evidence>
<feature type="region of interest" description="Disordered" evidence="1">
    <location>
        <begin position="1"/>
        <end position="20"/>
    </location>
</feature>
<dbReference type="KEGG" id="zma:100304123"/>
<dbReference type="RefSeq" id="XP_008668198.1">
    <property type="nucleotide sequence ID" value="XM_008669976.3"/>
</dbReference>
<protein>
    <submittedName>
        <fullName evidence="2">Uncharacterized protein</fullName>
    </submittedName>
</protein>
<sequence length="139" mass="14362">MDDGIEITQAPKLSQPPVSAMDVDVQALCVEGGDAGRNDQTTGEHEPAIDASVDKDDASPLVGKKKKSMSVDHRVVKQRTITPTSKYRTSKDIVLVQTLAKVVQGAGASASASTSAAATSIGASAQCQGSVGDNECNKY</sequence>